<organism evidence="1 2">
    <name type="scientific">Cohnella cholangitidis</name>
    <dbReference type="NCBI Taxonomy" id="2598458"/>
    <lineage>
        <taxon>Bacteria</taxon>
        <taxon>Bacillati</taxon>
        <taxon>Bacillota</taxon>
        <taxon>Bacilli</taxon>
        <taxon>Bacillales</taxon>
        <taxon>Paenibacillaceae</taxon>
        <taxon>Cohnella</taxon>
    </lineage>
</organism>
<evidence type="ECO:0000313" key="2">
    <source>
        <dbReference type="Proteomes" id="UP000515679"/>
    </source>
</evidence>
<proteinExistence type="predicted"/>
<dbReference type="RefSeq" id="WP_182298485.1">
    <property type="nucleotide sequence ID" value="NZ_CP041969.1"/>
</dbReference>
<dbReference type="Gene3D" id="3.30.230.10">
    <property type="match status" value="1"/>
</dbReference>
<dbReference type="InterPro" id="IPR014721">
    <property type="entry name" value="Ribsml_uS5_D2-typ_fold_subgr"/>
</dbReference>
<dbReference type="SUPFAM" id="SSF54211">
    <property type="entry name" value="Ribosomal protein S5 domain 2-like"/>
    <property type="match status" value="1"/>
</dbReference>
<accession>A0A7G5BZV6</accession>
<dbReference type="Proteomes" id="UP000515679">
    <property type="component" value="Chromosome"/>
</dbReference>
<dbReference type="EMBL" id="CP041969">
    <property type="protein sequence ID" value="QMV42490.1"/>
    <property type="molecule type" value="Genomic_DNA"/>
</dbReference>
<evidence type="ECO:0008006" key="3">
    <source>
        <dbReference type="Google" id="ProtNLM"/>
    </source>
</evidence>
<gene>
    <name evidence="1" type="ORF">FPL14_15765</name>
</gene>
<sequence length="260" mass="29052">MIANRTKRRIRPEIIIVSLLLLLPVSAAIICFLPRYYVFSAPGEIVSVQDVGVNGSVHFCYVREGFTRNLFERWSTERAFPEAEFVPADASAADSFDSYEEIGEEARDETIMNAITSADEETDNPVTEDEFDQRLDGLIEETSDYYGDSLGLMLAIGLVEEAREEDFSANGRYIISGTGTIEIDHSVGSVGAIRDKLRTAEQAGADYFFVPKDKDRFYYEGISNEEEAALVAKELSLRLEVVPVDTMEDALDFLRNLNPS</sequence>
<dbReference type="KEGG" id="cchl:FPL14_15765"/>
<name>A0A7G5BZV6_9BACL</name>
<dbReference type="InterPro" id="IPR020568">
    <property type="entry name" value="Ribosomal_Su5_D2-typ_SF"/>
</dbReference>
<reference evidence="1 2" key="1">
    <citation type="submission" date="2019-07" db="EMBL/GenBank/DDBJ databases">
        <authorList>
            <person name="Kim J.K."/>
            <person name="Cheong H.-M."/>
            <person name="Choi Y."/>
            <person name="Hwang K.J."/>
            <person name="Lee S."/>
            <person name="Choi C."/>
        </authorList>
    </citation>
    <scope>NUCLEOTIDE SEQUENCE [LARGE SCALE GENOMIC DNA]</scope>
    <source>
        <strain evidence="1 2">KS 22</strain>
    </source>
</reference>
<dbReference type="AlphaFoldDB" id="A0A7G5BZV6"/>
<protein>
    <recommendedName>
        <fullName evidence="3">Lon proteolytic domain-containing protein</fullName>
    </recommendedName>
</protein>
<evidence type="ECO:0000313" key="1">
    <source>
        <dbReference type="EMBL" id="QMV42490.1"/>
    </source>
</evidence>
<keyword evidence="2" id="KW-1185">Reference proteome</keyword>